<gene>
    <name evidence="2" type="ORF">I302_03700</name>
    <name evidence="3" type="ORF">I302_100328</name>
</gene>
<feature type="compositionally biased region" description="Polar residues" evidence="1">
    <location>
        <begin position="28"/>
        <end position="58"/>
    </location>
</feature>
<evidence type="ECO:0000313" key="4">
    <source>
        <dbReference type="Proteomes" id="UP000092730"/>
    </source>
</evidence>
<keyword evidence="4" id="KW-1185">Reference proteome</keyword>
<feature type="region of interest" description="Disordered" evidence="1">
    <location>
        <begin position="1"/>
        <end position="207"/>
    </location>
</feature>
<feature type="compositionally biased region" description="Polar residues" evidence="1">
    <location>
        <begin position="135"/>
        <end position="150"/>
    </location>
</feature>
<reference evidence="2" key="3">
    <citation type="submission" date="2014-01" db="EMBL/GenBank/DDBJ databases">
        <title>Evolution of pathogenesis and genome organization in the Tremellales.</title>
        <authorList>
            <person name="Cuomo C."/>
            <person name="Litvintseva A."/>
            <person name="Heitman J."/>
            <person name="Chen Y."/>
            <person name="Sun S."/>
            <person name="Springer D."/>
            <person name="Dromer F."/>
            <person name="Young S."/>
            <person name="Zeng Q."/>
            <person name="Chapman S."/>
            <person name="Gujja S."/>
            <person name="Saif S."/>
            <person name="Birren B."/>
        </authorList>
    </citation>
    <scope>NUCLEOTIDE SEQUENCE</scope>
    <source>
        <strain evidence="2">CBS 10118</strain>
    </source>
</reference>
<evidence type="ECO:0000256" key="1">
    <source>
        <dbReference type="SAM" id="MobiDB-lite"/>
    </source>
</evidence>
<evidence type="ECO:0000313" key="3">
    <source>
        <dbReference type="EMBL" id="WVW78374.1"/>
    </source>
</evidence>
<dbReference type="AlphaFoldDB" id="A0A1B9G4U1"/>
<accession>A0A1B9G4U1</accession>
<feature type="compositionally biased region" description="Low complexity" evidence="1">
    <location>
        <begin position="1"/>
        <end position="20"/>
    </location>
</feature>
<feature type="compositionally biased region" description="Polar residues" evidence="1">
    <location>
        <begin position="90"/>
        <end position="101"/>
    </location>
</feature>
<reference evidence="3" key="2">
    <citation type="submission" date="2013-07" db="EMBL/GenBank/DDBJ databases">
        <authorList>
            <consortium name="The Broad Institute Genome Sequencing Platform"/>
            <person name="Cuomo C."/>
            <person name="Litvintseva A."/>
            <person name="Chen Y."/>
            <person name="Heitman J."/>
            <person name="Sun S."/>
            <person name="Springer D."/>
            <person name="Dromer F."/>
            <person name="Young S.K."/>
            <person name="Zeng Q."/>
            <person name="Gargeya S."/>
            <person name="Fitzgerald M."/>
            <person name="Abouelleil A."/>
            <person name="Alvarado L."/>
            <person name="Berlin A.M."/>
            <person name="Chapman S.B."/>
            <person name="Dewar J."/>
            <person name="Goldberg J."/>
            <person name="Griggs A."/>
            <person name="Gujja S."/>
            <person name="Hansen M."/>
            <person name="Howarth C."/>
            <person name="Imamovic A."/>
            <person name="Larimer J."/>
            <person name="McCowan C."/>
            <person name="Murphy C."/>
            <person name="Pearson M."/>
            <person name="Priest M."/>
            <person name="Roberts A."/>
            <person name="Saif S."/>
            <person name="Shea T."/>
            <person name="Sykes S."/>
            <person name="Wortman J."/>
            <person name="Nusbaum C."/>
            <person name="Birren B."/>
        </authorList>
    </citation>
    <scope>NUCLEOTIDE SEQUENCE</scope>
    <source>
        <strain evidence="3">CBS 10118</strain>
    </source>
</reference>
<organism evidence="2">
    <name type="scientific">Kwoniella bestiolae CBS 10118</name>
    <dbReference type="NCBI Taxonomy" id="1296100"/>
    <lineage>
        <taxon>Eukaryota</taxon>
        <taxon>Fungi</taxon>
        <taxon>Dikarya</taxon>
        <taxon>Basidiomycota</taxon>
        <taxon>Agaricomycotina</taxon>
        <taxon>Tremellomycetes</taxon>
        <taxon>Tremellales</taxon>
        <taxon>Cryptococcaceae</taxon>
        <taxon>Kwoniella</taxon>
    </lineage>
</organism>
<sequence>MSTHSRNTSTTTTASSAPGSIREITAGPNLTSAFSDWDGSETSSQRGRPESMNSNPNTRLPHLQDYSPPRSPPPPVYSATSDMPFASHSRAPSYNTTQQEEATAGARDLSRQSFVGIPGRPIEGLQSKNGGMITGRSSSASQEAVQNLSDTRAPAELYSTFTDSTRLDHAHYESRRRDPTQQRITHQPRRGGSTPLNPPTRESRSQL</sequence>
<feature type="compositionally biased region" description="Basic and acidic residues" evidence="1">
    <location>
        <begin position="165"/>
        <end position="180"/>
    </location>
</feature>
<evidence type="ECO:0000313" key="2">
    <source>
        <dbReference type="EMBL" id="OCF26023.1"/>
    </source>
</evidence>
<dbReference type="KEGG" id="kbi:30208099"/>
<reference evidence="2" key="1">
    <citation type="submission" date="2013-07" db="EMBL/GenBank/DDBJ databases">
        <title>The Genome Sequence of Cryptococcus bestiolae CBS10118.</title>
        <authorList>
            <consortium name="The Broad Institute Genome Sequencing Platform"/>
            <person name="Cuomo C."/>
            <person name="Litvintseva A."/>
            <person name="Chen Y."/>
            <person name="Heitman J."/>
            <person name="Sun S."/>
            <person name="Springer D."/>
            <person name="Dromer F."/>
            <person name="Young S.K."/>
            <person name="Zeng Q."/>
            <person name="Gargeya S."/>
            <person name="Fitzgerald M."/>
            <person name="Abouelleil A."/>
            <person name="Alvarado L."/>
            <person name="Berlin A.M."/>
            <person name="Chapman S.B."/>
            <person name="Dewar J."/>
            <person name="Goldberg J."/>
            <person name="Griggs A."/>
            <person name="Gujja S."/>
            <person name="Hansen M."/>
            <person name="Howarth C."/>
            <person name="Imamovic A."/>
            <person name="Larimer J."/>
            <person name="McCowan C."/>
            <person name="Murphy C."/>
            <person name="Pearson M."/>
            <person name="Priest M."/>
            <person name="Roberts A."/>
            <person name="Saif S."/>
            <person name="Shea T."/>
            <person name="Sykes S."/>
            <person name="Wortman J."/>
            <person name="Nusbaum C."/>
            <person name="Birren B."/>
        </authorList>
    </citation>
    <scope>NUCLEOTIDE SEQUENCE [LARGE SCALE GENOMIC DNA]</scope>
    <source>
        <strain evidence="2">CBS 10118</strain>
    </source>
</reference>
<reference evidence="3" key="4">
    <citation type="submission" date="2024-02" db="EMBL/GenBank/DDBJ databases">
        <title>Comparative genomics of Cryptococcus and Kwoniella reveals pathogenesis evolution and contrasting modes of karyotype evolution via chromosome fusion or intercentromeric recombination.</title>
        <authorList>
            <person name="Coelho M.A."/>
            <person name="David-Palma M."/>
            <person name="Shea T."/>
            <person name="Bowers K."/>
            <person name="McGinley-Smith S."/>
            <person name="Mohammad A.W."/>
            <person name="Gnirke A."/>
            <person name="Yurkov A.M."/>
            <person name="Nowrousian M."/>
            <person name="Sun S."/>
            <person name="Cuomo C.A."/>
            <person name="Heitman J."/>
        </authorList>
    </citation>
    <scope>NUCLEOTIDE SEQUENCE</scope>
    <source>
        <strain evidence="3">CBS 10118</strain>
    </source>
</reference>
<proteinExistence type="predicted"/>
<dbReference type="GeneID" id="30208099"/>
<protein>
    <submittedName>
        <fullName evidence="2">Uncharacterized protein</fullName>
    </submittedName>
</protein>
<dbReference type="VEuPathDB" id="FungiDB:I302_03700"/>
<dbReference type="RefSeq" id="XP_019047093.1">
    <property type="nucleotide sequence ID" value="XM_019190345.1"/>
</dbReference>
<name>A0A1B9G4U1_9TREE</name>
<dbReference type="EMBL" id="KI894020">
    <property type="protein sequence ID" value="OCF26023.1"/>
    <property type="molecule type" value="Genomic_DNA"/>
</dbReference>
<dbReference type="EMBL" id="CP144541">
    <property type="protein sequence ID" value="WVW78374.1"/>
    <property type="molecule type" value="Genomic_DNA"/>
</dbReference>
<dbReference type="Proteomes" id="UP000092730">
    <property type="component" value="Chromosome 1"/>
</dbReference>